<dbReference type="PROSITE" id="PS50158">
    <property type="entry name" value="ZF_CCHC"/>
    <property type="match status" value="1"/>
</dbReference>
<feature type="domain" description="CCHC-type" evidence="2">
    <location>
        <begin position="157"/>
        <end position="170"/>
    </location>
</feature>
<dbReference type="PANTHER" id="PTHR33116:SF86">
    <property type="entry name" value="REVERSE TRANSCRIPTASE DOMAIN-CONTAINING PROTEIN"/>
    <property type="match status" value="1"/>
</dbReference>
<evidence type="ECO:0000259" key="2">
    <source>
        <dbReference type="PROSITE" id="PS50158"/>
    </source>
</evidence>
<dbReference type="InterPro" id="IPR026960">
    <property type="entry name" value="RVT-Znf"/>
</dbReference>
<dbReference type="Pfam" id="PF14392">
    <property type="entry name" value="zf-CCHC_4"/>
    <property type="match status" value="1"/>
</dbReference>
<dbReference type="GO" id="GO:0003676">
    <property type="term" value="F:nucleic acid binding"/>
    <property type="evidence" value="ECO:0007669"/>
    <property type="project" value="InterPro"/>
</dbReference>
<dbReference type="SUPFAM" id="SSF53098">
    <property type="entry name" value="Ribonuclease H-like"/>
    <property type="match status" value="1"/>
</dbReference>
<dbReference type="InterPro" id="IPR002156">
    <property type="entry name" value="RNaseH_domain"/>
</dbReference>
<reference evidence="3" key="1">
    <citation type="submission" date="2018-02" db="EMBL/GenBank/DDBJ databases">
        <authorList>
            <person name="Cohen D.B."/>
            <person name="Kent A.D."/>
        </authorList>
    </citation>
    <scope>NUCLEOTIDE SEQUENCE</scope>
</reference>
<dbReference type="InterPro" id="IPR025836">
    <property type="entry name" value="Zn_knuckle_CX2CX4HX4C"/>
</dbReference>
<keyword evidence="1" id="KW-0863">Zinc-finger</keyword>
<accession>A0A2N9GKW9</accession>
<proteinExistence type="predicted"/>
<evidence type="ECO:0000256" key="1">
    <source>
        <dbReference type="PROSITE-ProRule" id="PRU00047"/>
    </source>
</evidence>
<dbReference type="InterPro" id="IPR036397">
    <property type="entry name" value="RNaseH_sf"/>
</dbReference>
<organism evidence="3">
    <name type="scientific">Fagus sylvatica</name>
    <name type="common">Beechnut</name>
    <dbReference type="NCBI Taxonomy" id="28930"/>
    <lineage>
        <taxon>Eukaryota</taxon>
        <taxon>Viridiplantae</taxon>
        <taxon>Streptophyta</taxon>
        <taxon>Embryophyta</taxon>
        <taxon>Tracheophyta</taxon>
        <taxon>Spermatophyta</taxon>
        <taxon>Magnoliopsida</taxon>
        <taxon>eudicotyledons</taxon>
        <taxon>Gunneridae</taxon>
        <taxon>Pentapetalae</taxon>
        <taxon>rosids</taxon>
        <taxon>fabids</taxon>
        <taxon>Fagales</taxon>
        <taxon>Fagaceae</taxon>
        <taxon>Fagus</taxon>
    </lineage>
</organism>
<dbReference type="Pfam" id="PF13456">
    <property type="entry name" value="RVT_3"/>
    <property type="match status" value="1"/>
</dbReference>
<name>A0A2N9GKW9_FAGSY</name>
<dbReference type="SMART" id="SM00343">
    <property type="entry name" value="ZnF_C2HC"/>
    <property type="match status" value="1"/>
</dbReference>
<dbReference type="InterPro" id="IPR001878">
    <property type="entry name" value="Znf_CCHC"/>
</dbReference>
<dbReference type="EMBL" id="OIVN01002375">
    <property type="protein sequence ID" value="SPD03096.1"/>
    <property type="molecule type" value="Genomic_DNA"/>
</dbReference>
<gene>
    <name evidence="3" type="ORF">FSB_LOCUS30978</name>
</gene>
<dbReference type="CDD" id="cd06222">
    <property type="entry name" value="RNase_H_like"/>
    <property type="match status" value="1"/>
</dbReference>
<keyword evidence="1" id="KW-0479">Metal-binding</keyword>
<evidence type="ECO:0000313" key="3">
    <source>
        <dbReference type="EMBL" id="SPD03096.1"/>
    </source>
</evidence>
<protein>
    <recommendedName>
        <fullName evidence="2">CCHC-type domain-containing protein</fullName>
    </recommendedName>
</protein>
<keyword evidence="1" id="KW-0862">Zinc</keyword>
<dbReference type="AlphaFoldDB" id="A0A2N9GKW9"/>
<sequence>MVVKDITQRAWNLSSPVTISKVDKHLFLFSFECSSDLDLVFLRRPWTLRGAHLVLKRCIPDLHWQEMDFSLSTFWAQVQGLPASWQKTGYLRNIGSKLGTFLSCEPLDDDCPSWKKYNRLRIDVDISKPLIPGFFLARAGRVDLWIGIKYEKLPETCFKCGVIGHLAKDCNFRTSTLSNQFGYRFPAYGAWISSDVDGSPPSIYERIPSPPLTGSLAKISVVKPLVNKHNAILVPSEYSRDNASTSHGSFMCPKPIGSSPPRTSHAVDVIQDKISDATIWVDSGEVVRCAKDIASVHGVIGSTGTVSGTSSVNHFRPISLCNMVYKVIFKLLVDRLRPLLVSSYHLANLPLCRVDGLSRIRTKDFRYLIERIESRLQGWRSKSLSWAGKRTMIKSVALALPTYSFSTASVPAAVCNKLDSTIRRFWWSTNKPQGRFLAWKSWDLLCCSKEEGGLGFRHSKMFNQGLLAKLAWMILSKSKSLCVKALCSKYKVGMDWLSKAALKYASPLWKAIESLKGLLSKGACYLIGDGTSIDFWKDPWIPWLDGFIPTPKDLSSVHANVKVSDLIENSIRTWKLDLLTELVDSSSLDAILKVIIPFNLRPDILVWTLEPNGIFSVKSTIKASSYPRIPLQQEPNWKSLWKLKLHERVKLFLWRLGSRALPTKLNLAQRIGHGDSMCPLCGLEEESYSHLFLKCQVVRPFWFGLTWGLHPELIQATTNCDFVNLVIHPPVNTVQSIVPSLLKAQTSIQIALILECIWNFRNQVVHNSTKGNIISLVKQLDSRIFEHCNILQSGEYSKSKSCFLWRPPPPNTVKLNVDAAISDSAASIVVVARDSDGNILKCWAKRISLVDPCVVEAAVALTWAGEIAIEEHLSDIIVEGDSKVCIDAVLGTPDKIPWAIQAYIANVSNYASFFNSCRFCWVGREANNMAHCLAKFASHLPVSFLCFGSNLPPSVHEAWIRDLTCLA</sequence>
<dbReference type="GO" id="GO:0004523">
    <property type="term" value="F:RNA-DNA hybrid ribonuclease activity"/>
    <property type="evidence" value="ECO:0007669"/>
    <property type="project" value="InterPro"/>
</dbReference>
<dbReference type="GO" id="GO:0008270">
    <property type="term" value="F:zinc ion binding"/>
    <property type="evidence" value="ECO:0007669"/>
    <property type="project" value="UniProtKB-KW"/>
</dbReference>
<dbReference type="Gene3D" id="3.30.420.10">
    <property type="entry name" value="Ribonuclease H-like superfamily/Ribonuclease H"/>
    <property type="match status" value="1"/>
</dbReference>
<dbReference type="PANTHER" id="PTHR33116">
    <property type="entry name" value="REVERSE TRANSCRIPTASE ZINC-BINDING DOMAIN-CONTAINING PROTEIN-RELATED-RELATED"/>
    <property type="match status" value="1"/>
</dbReference>
<dbReference type="InterPro" id="IPR012337">
    <property type="entry name" value="RNaseH-like_sf"/>
</dbReference>
<dbReference type="InterPro" id="IPR044730">
    <property type="entry name" value="RNase_H-like_dom_plant"/>
</dbReference>
<dbReference type="Pfam" id="PF13966">
    <property type="entry name" value="zf-RVT"/>
    <property type="match status" value="1"/>
</dbReference>